<keyword evidence="1" id="KW-0732">Signal</keyword>
<dbReference type="GO" id="GO:0050660">
    <property type="term" value="F:flavin adenine dinucleotide binding"/>
    <property type="evidence" value="ECO:0007669"/>
    <property type="project" value="InterPro"/>
</dbReference>
<feature type="signal peptide" evidence="1">
    <location>
        <begin position="1"/>
        <end position="21"/>
    </location>
</feature>
<reference evidence="2 3" key="1">
    <citation type="journal article" date="2018" name="Nat. Ecol. Evol.">
        <title>Pezizomycetes genomes reveal the molecular basis of ectomycorrhizal truffle lifestyle.</title>
        <authorList>
            <person name="Murat C."/>
            <person name="Payen T."/>
            <person name="Noel B."/>
            <person name="Kuo A."/>
            <person name="Morin E."/>
            <person name="Chen J."/>
            <person name="Kohler A."/>
            <person name="Krizsan K."/>
            <person name="Balestrini R."/>
            <person name="Da Silva C."/>
            <person name="Montanini B."/>
            <person name="Hainaut M."/>
            <person name="Levati E."/>
            <person name="Barry K.W."/>
            <person name="Belfiori B."/>
            <person name="Cichocki N."/>
            <person name="Clum A."/>
            <person name="Dockter R.B."/>
            <person name="Fauchery L."/>
            <person name="Guy J."/>
            <person name="Iotti M."/>
            <person name="Le Tacon F."/>
            <person name="Lindquist E.A."/>
            <person name="Lipzen A."/>
            <person name="Malagnac F."/>
            <person name="Mello A."/>
            <person name="Molinier V."/>
            <person name="Miyauchi S."/>
            <person name="Poulain J."/>
            <person name="Riccioni C."/>
            <person name="Rubini A."/>
            <person name="Sitrit Y."/>
            <person name="Splivallo R."/>
            <person name="Traeger S."/>
            <person name="Wang M."/>
            <person name="Zifcakova L."/>
            <person name="Wipf D."/>
            <person name="Zambonelli A."/>
            <person name="Paolocci F."/>
            <person name="Nowrousian M."/>
            <person name="Ottonello S."/>
            <person name="Baldrian P."/>
            <person name="Spatafora J.W."/>
            <person name="Henrissat B."/>
            <person name="Nagy L.G."/>
            <person name="Aury J.M."/>
            <person name="Wincker P."/>
            <person name="Grigoriev I.V."/>
            <person name="Bonfante P."/>
            <person name="Martin F.M."/>
        </authorList>
    </citation>
    <scope>NUCLEOTIDE SEQUENCE [LARGE SCALE GENOMIC DNA]</scope>
    <source>
        <strain evidence="2 3">120613-1</strain>
    </source>
</reference>
<feature type="chain" id="PRO_5018015057" description="FAD linked oxidase N-terminal domain-containing protein" evidence="1">
    <location>
        <begin position="22"/>
        <end position="395"/>
    </location>
</feature>
<keyword evidence="3" id="KW-1185">Reference proteome</keyword>
<accession>A0A3N4JN42</accession>
<dbReference type="SUPFAM" id="SSF56176">
    <property type="entry name" value="FAD-binding/transporter-associated domain-like"/>
    <property type="match status" value="1"/>
</dbReference>
<evidence type="ECO:0000256" key="1">
    <source>
        <dbReference type="SAM" id="SignalP"/>
    </source>
</evidence>
<proteinExistence type="predicted"/>
<dbReference type="STRING" id="1336337.A0A3N4JN42"/>
<protein>
    <recommendedName>
        <fullName evidence="4">FAD linked oxidase N-terminal domain-containing protein</fullName>
    </recommendedName>
</protein>
<dbReference type="InterPro" id="IPR016169">
    <property type="entry name" value="FAD-bd_PCMH_sub2"/>
</dbReference>
<evidence type="ECO:0008006" key="4">
    <source>
        <dbReference type="Google" id="ProtNLM"/>
    </source>
</evidence>
<gene>
    <name evidence="2" type="ORF">L873DRAFT_1844272</name>
</gene>
<dbReference type="Gene3D" id="3.30.465.10">
    <property type="match status" value="1"/>
</dbReference>
<dbReference type="OrthoDB" id="9983560at2759"/>
<dbReference type="InterPro" id="IPR036318">
    <property type="entry name" value="FAD-bd_PCMH-like_sf"/>
</dbReference>
<evidence type="ECO:0000313" key="3">
    <source>
        <dbReference type="Proteomes" id="UP000276215"/>
    </source>
</evidence>
<organism evidence="2 3">
    <name type="scientific">Choiromyces venosus 120613-1</name>
    <dbReference type="NCBI Taxonomy" id="1336337"/>
    <lineage>
        <taxon>Eukaryota</taxon>
        <taxon>Fungi</taxon>
        <taxon>Dikarya</taxon>
        <taxon>Ascomycota</taxon>
        <taxon>Pezizomycotina</taxon>
        <taxon>Pezizomycetes</taxon>
        <taxon>Pezizales</taxon>
        <taxon>Tuberaceae</taxon>
        <taxon>Choiromyces</taxon>
    </lineage>
</organism>
<evidence type="ECO:0000313" key="2">
    <source>
        <dbReference type="EMBL" id="RPA98388.1"/>
    </source>
</evidence>
<sequence length="395" mass="43312">MRLAGTTVAILALAIFHHTAPVLITFTSEQTTLIDADIQGHPELDFSYDVPSRTSCNRKFRRGAVIRKCKVQPEDASWPAASKLQLLEGVVTPGSFSKPPPAVCYVGDFYNEAECARVVGSWYSSDFHATSGACTQGTYPVYVVSARTACNVQTSVNLLRNPSLRLVVKNTGHDFAGKSSGKGALSVRTHLLNEMAFIEEYDEGGEGGYSGPAFKVRARCRGGMFVLLLKDLGMRLLGEKGRILVIGADLVLSLDVVIANGRFVTASKDTFAIVTSISVKAHPDLPITTSQSIFTASTRHMAAISTGDLNRRDFWEVVKAYFRIFPLHRDLGFYSYWNMVVQPDSGIHFIMAPFFTPRFSAEQVNSLLSPLKSKASEFNIHLEPVTTEFTNSHDA</sequence>
<dbReference type="AlphaFoldDB" id="A0A3N4JN42"/>
<dbReference type="EMBL" id="ML120396">
    <property type="protein sequence ID" value="RPA98388.1"/>
    <property type="molecule type" value="Genomic_DNA"/>
</dbReference>
<name>A0A3N4JN42_9PEZI</name>
<dbReference type="Proteomes" id="UP000276215">
    <property type="component" value="Unassembled WGS sequence"/>
</dbReference>